<organism evidence="11 12">
    <name type="scientific">Priapulus caudatus</name>
    <name type="common">Priapulid worm</name>
    <dbReference type="NCBI Taxonomy" id="37621"/>
    <lineage>
        <taxon>Eukaryota</taxon>
        <taxon>Metazoa</taxon>
        <taxon>Ecdysozoa</taxon>
        <taxon>Scalidophora</taxon>
        <taxon>Priapulida</taxon>
        <taxon>Priapulimorpha</taxon>
        <taxon>Priapulimorphida</taxon>
        <taxon>Priapulidae</taxon>
        <taxon>Priapulus</taxon>
    </lineage>
</organism>
<gene>
    <name evidence="12" type="primary">LOC106811568</name>
</gene>
<dbReference type="PROSITE" id="PS50067">
    <property type="entry name" value="KINESIN_MOTOR_2"/>
    <property type="match status" value="1"/>
</dbReference>
<comment type="similarity">
    <text evidence="7">Belongs to the TRAFAC class myosin-kinesin ATPase superfamily. Kinesin family.</text>
</comment>
<comment type="subcellular location">
    <subcellularLocation>
        <location evidence="1">Cytoplasm</location>
        <location evidence="1">Cytoskeleton</location>
    </subcellularLocation>
</comment>
<keyword evidence="4 7" id="KW-0067">ATP-binding</keyword>
<dbReference type="CDD" id="cd01366">
    <property type="entry name" value="KISc_C_terminal"/>
    <property type="match status" value="1"/>
</dbReference>
<dbReference type="InterPro" id="IPR001752">
    <property type="entry name" value="Kinesin_motor_dom"/>
</dbReference>
<reference evidence="12" key="1">
    <citation type="submission" date="2025-08" db="UniProtKB">
        <authorList>
            <consortium name="RefSeq"/>
        </authorList>
    </citation>
    <scope>IDENTIFICATION</scope>
</reference>
<evidence type="ECO:0000256" key="8">
    <source>
        <dbReference type="SAM" id="Coils"/>
    </source>
</evidence>
<evidence type="ECO:0000313" key="12">
    <source>
        <dbReference type="RefSeq" id="XP_014670723.1"/>
    </source>
</evidence>
<dbReference type="Pfam" id="PF00225">
    <property type="entry name" value="Kinesin"/>
    <property type="match status" value="1"/>
</dbReference>
<dbReference type="SMART" id="SM00129">
    <property type="entry name" value="KISc"/>
    <property type="match status" value="1"/>
</dbReference>
<sequence>MNTENRVLTDATASSQQRSIPRPSRLRPPGSGSRIKPPGSGMRPPGTGIKPPSAGERPPIYGLVKGKPQSAGIKRSVSTSCLAENRSNDSHKRQRVGSPPGTKHGTGRPAPQTRHTSMKATVRATAPTAGKPPSGRLASTAPPANMGPSAPGGKSKRAAWDLKGRLLDMEAVLNANTSRLVVLESTNIQLEGTVKEKEIVSTEISLEAEGLRKKLKKAETELESIQHNYKSLQHKFHTSEEERESAQAQATSLRSSVTQLTAAQAGISVELQATKMGFEQKVSESQKLQAEIAELRKLLAEREATVRAGEQKIREDEAVRRALHNTIQELKGNIRVICRVRPLLPFENSNGEDSEIHHINFPRGDATKLELEKLIDGNPNESTMSTASTRGGGKYQFLFDKVFTPASSQQEVFDEISQLVQSALDGYNVCIFAYGQTGSGKTYTMEGPDHPDDTSVGMIPRAVMQVFRSAKALQDKGWQYDMSASFMEIYNESLRDLLSADGKEQKHDIRLKKADNDVEVSNMIVVNVAGEAEVYKLLKMASRNRVVAATNCNERSSRSHSVFRMRLIGKNSLTDESCNGVPPWPQLRRLKESGSEGKRLEETKNINKSLSTLGQVILALANKDTHVPYRNSKLTFLLQNSLGGNSKTLMFVNVSPKEEHFNETLNSLRFATKVNNCNIGTARKKV</sequence>
<name>A0ABM1EEV2_PRICU</name>
<keyword evidence="6" id="KW-0963">Cytoplasm</keyword>
<evidence type="ECO:0000259" key="10">
    <source>
        <dbReference type="PROSITE" id="PS50067"/>
    </source>
</evidence>
<evidence type="ECO:0000256" key="7">
    <source>
        <dbReference type="PROSITE-ProRule" id="PRU00283"/>
    </source>
</evidence>
<keyword evidence="8" id="KW-0175">Coiled coil</keyword>
<dbReference type="RefSeq" id="XP_014670723.1">
    <property type="nucleotide sequence ID" value="XM_014815237.1"/>
</dbReference>
<keyword evidence="6" id="KW-0206">Cytoskeleton</keyword>
<dbReference type="SUPFAM" id="SSF52540">
    <property type="entry name" value="P-loop containing nucleoside triphosphate hydrolases"/>
    <property type="match status" value="1"/>
</dbReference>
<dbReference type="Proteomes" id="UP000695022">
    <property type="component" value="Unplaced"/>
</dbReference>
<feature type="coiled-coil region" evidence="8">
    <location>
        <begin position="278"/>
        <end position="305"/>
    </location>
</feature>
<protein>
    <submittedName>
        <fullName evidence="12">Carboxy-terminal kinesin 2-like isoform X2</fullName>
    </submittedName>
</protein>
<accession>A0ABM1EEV2</accession>
<evidence type="ECO:0000256" key="2">
    <source>
        <dbReference type="ARBA" id="ARBA00022701"/>
    </source>
</evidence>
<feature type="region of interest" description="Disordered" evidence="9">
    <location>
        <begin position="1"/>
        <end position="157"/>
    </location>
</feature>
<keyword evidence="2" id="KW-0493">Microtubule</keyword>
<feature type="binding site" evidence="7">
    <location>
        <begin position="435"/>
        <end position="442"/>
    </location>
    <ligand>
        <name>ATP</name>
        <dbReference type="ChEBI" id="CHEBI:30616"/>
    </ligand>
</feature>
<dbReference type="PANTHER" id="PTHR47972">
    <property type="entry name" value="KINESIN-LIKE PROTEIN KLP-3"/>
    <property type="match status" value="1"/>
</dbReference>
<evidence type="ECO:0000256" key="9">
    <source>
        <dbReference type="SAM" id="MobiDB-lite"/>
    </source>
</evidence>
<dbReference type="GeneID" id="106811568"/>
<dbReference type="PRINTS" id="PR00380">
    <property type="entry name" value="KINESINHEAVY"/>
</dbReference>
<evidence type="ECO:0000256" key="5">
    <source>
        <dbReference type="ARBA" id="ARBA00023175"/>
    </source>
</evidence>
<evidence type="ECO:0000256" key="1">
    <source>
        <dbReference type="ARBA" id="ARBA00004245"/>
    </source>
</evidence>
<feature type="compositionally biased region" description="Low complexity" evidence="9">
    <location>
        <begin position="14"/>
        <end position="35"/>
    </location>
</feature>
<evidence type="ECO:0000256" key="6">
    <source>
        <dbReference type="ARBA" id="ARBA00023212"/>
    </source>
</evidence>
<dbReference type="Gene3D" id="3.40.850.10">
    <property type="entry name" value="Kinesin motor domain"/>
    <property type="match status" value="1"/>
</dbReference>
<dbReference type="InterPro" id="IPR036961">
    <property type="entry name" value="Kinesin_motor_dom_sf"/>
</dbReference>
<feature type="domain" description="Kinesin motor" evidence="10">
    <location>
        <begin position="333"/>
        <end position="677"/>
    </location>
</feature>
<dbReference type="PANTHER" id="PTHR47972:SF45">
    <property type="entry name" value="PROTEIN CLARET SEGREGATIONAL"/>
    <property type="match status" value="1"/>
</dbReference>
<feature type="coiled-coil region" evidence="8">
    <location>
        <begin position="201"/>
        <end position="249"/>
    </location>
</feature>
<evidence type="ECO:0000256" key="4">
    <source>
        <dbReference type="ARBA" id="ARBA00022840"/>
    </source>
</evidence>
<dbReference type="InterPro" id="IPR027417">
    <property type="entry name" value="P-loop_NTPase"/>
</dbReference>
<evidence type="ECO:0000256" key="3">
    <source>
        <dbReference type="ARBA" id="ARBA00022741"/>
    </source>
</evidence>
<keyword evidence="3 7" id="KW-0547">Nucleotide-binding</keyword>
<proteinExistence type="inferred from homology"/>
<keyword evidence="5 7" id="KW-0505">Motor protein</keyword>
<dbReference type="InterPro" id="IPR027640">
    <property type="entry name" value="Kinesin-like_fam"/>
</dbReference>
<keyword evidence="11" id="KW-1185">Reference proteome</keyword>
<evidence type="ECO:0000313" key="11">
    <source>
        <dbReference type="Proteomes" id="UP000695022"/>
    </source>
</evidence>